<name>A0A9D4DX37_DREPO</name>
<dbReference type="SMART" id="SM01243">
    <property type="entry name" value="IRF-3"/>
    <property type="match status" value="1"/>
</dbReference>
<organism evidence="7 8">
    <name type="scientific">Dreissena polymorpha</name>
    <name type="common">Zebra mussel</name>
    <name type="synonym">Mytilus polymorpha</name>
    <dbReference type="NCBI Taxonomy" id="45954"/>
    <lineage>
        <taxon>Eukaryota</taxon>
        <taxon>Metazoa</taxon>
        <taxon>Spiralia</taxon>
        <taxon>Lophotrochozoa</taxon>
        <taxon>Mollusca</taxon>
        <taxon>Bivalvia</taxon>
        <taxon>Autobranchia</taxon>
        <taxon>Heteroconchia</taxon>
        <taxon>Euheterodonta</taxon>
        <taxon>Imparidentia</taxon>
        <taxon>Neoheterodontei</taxon>
        <taxon>Myida</taxon>
        <taxon>Dreissenoidea</taxon>
        <taxon>Dreissenidae</taxon>
        <taxon>Dreissena</taxon>
    </lineage>
</organism>
<comment type="subcellular location">
    <subcellularLocation>
        <location evidence="1">Nucleus</location>
    </subcellularLocation>
</comment>
<dbReference type="GO" id="GO:0005634">
    <property type="term" value="C:nucleus"/>
    <property type="evidence" value="ECO:0007669"/>
    <property type="project" value="UniProtKB-SubCell"/>
</dbReference>
<dbReference type="Pfam" id="PF10401">
    <property type="entry name" value="IRF-3"/>
    <property type="match status" value="1"/>
</dbReference>
<evidence type="ECO:0000313" key="8">
    <source>
        <dbReference type="Proteomes" id="UP000828390"/>
    </source>
</evidence>
<evidence type="ECO:0000256" key="2">
    <source>
        <dbReference type="ARBA" id="ARBA00023015"/>
    </source>
</evidence>
<evidence type="ECO:0000259" key="6">
    <source>
        <dbReference type="PROSITE" id="PS51507"/>
    </source>
</evidence>
<dbReference type="InterPro" id="IPR019817">
    <property type="entry name" value="Interferon_reg_fac_CS"/>
</dbReference>
<dbReference type="AlphaFoldDB" id="A0A9D4DX37"/>
<evidence type="ECO:0000256" key="4">
    <source>
        <dbReference type="ARBA" id="ARBA00023163"/>
    </source>
</evidence>
<dbReference type="InterPro" id="IPR036390">
    <property type="entry name" value="WH_DNA-bd_sf"/>
</dbReference>
<evidence type="ECO:0000256" key="5">
    <source>
        <dbReference type="ARBA" id="ARBA00023242"/>
    </source>
</evidence>
<dbReference type="SUPFAM" id="SSF46785">
    <property type="entry name" value="Winged helix' DNA-binding domain"/>
    <property type="match status" value="1"/>
</dbReference>
<dbReference type="CDD" id="cd00103">
    <property type="entry name" value="IRF"/>
    <property type="match status" value="1"/>
</dbReference>
<comment type="caution">
    <text evidence="7">The sequence shown here is derived from an EMBL/GenBank/DDBJ whole genome shotgun (WGS) entry which is preliminary data.</text>
</comment>
<dbReference type="InterPro" id="IPR008984">
    <property type="entry name" value="SMAD_FHA_dom_sf"/>
</dbReference>
<keyword evidence="3" id="KW-0238">DNA-binding</keyword>
<dbReference type="EMBL" id="JAIWYP010000009">
    <property type="protein sequence ID" value="KAH3769614.1"/>
    <property type="molecule type" value="Genomic_DNA"/>
</dbReference>
<reference evidence="7" key="2">
    <citation type="submission" date="2020-11" db="EMBL/GenBank/DDBJ databases">
        <authorList>
            <person name="McCartney M.A."/>
            <person name="Auch B."/>
            <person name="Kono T."/>
            <person name="Mallez S."/>
            <person name="Becker A."/>
            <person name="Gohl D.M."/>
            <person name="Silverstein K.A.T."/>
            <person name="Koren S."/>
            <person name="Bechman K.B."/>
            <person name="Herman A."/>
            <person name="Abrahante J.E."/>
            <person name="Garbe J."/>
        </authorList>
    </citation>
    <scope>NUCLEOTIDE SEQUENCE</scope>
    <source>
        <strain evidence="7">Duluth1</strain>
        <tissue evidence="7">Whole animal</tissue>
    </source>
</reference>
<evidence type="ECO:0000313" key="7">
    <source>
        <dbReference type="EMBL" id="KAH3769614.1"/>
    </source>
</evidence>
<sequence length="517" mass="60123">METTRFLILKFSYWLRAQENCSKRPTMSHQPLYVTSPHGRWYPPGVHYYSCSYSRYDAGSTSSTGMNSGVPVAETARQRMKPWLEHHINSGNIPGLQWLDKQQKIFKVPWKHVGNREWSESDGTIFKEWAKHTGRYREGHDPMDWPTWKTRFRCALTKLPDIKELRNLNRLDGQTDEPYRVYQFVPRNNVENSPPVASQSLMVEHYDENSMQCETLFSTSGNALPTTIQSDSMNSNPRIDSDLGRIDTADLIKVSGEGFDLKNISMDTEFEEMRLEEQDRKDFPRINVPMFYRWDESDCKLYVTVNYQRQRMIEELCSEPNGCRIFYDKCVPITDVNEYREFFGHEKAKVIQLPDPSGIQTLNSQQHKLTQDLLQATDRGLTLQMKNGSIFATRKCRCRIYVSTPSWSNGDLLKLERDVETNIFDVDSYFKPALNKYMHQKGPRPLAEVIISFGQQFSSRESFNDLLISATVVHAEAQNFLTSIMCTSPITPNIEISRSDNIDKTMDFRYQLIQYNN</sequence>
<dbReference type="PROSITE" id="PS51507">
    <property type="entry name" value="IRF_2"/>
    <property type="match status" value="1"/>
</dbReference>
<dbReference type="Proteomes" id="UP000828390">
    <property type="component" value="Unassembled WGS sequence"/>
</dbReference>
<dbReference type="GO" id="GO:0002376">
    <property type="term" value="P:immune system process"/>
    <property type="evidence" value="ECO:0007669"/>
    <property type="project" value="TreeGrafter"/>
</dbReference>
<dbReference type="InterPro" id="IPR036388">
    <property type="entry name" value="WH-like_DNA-bd_sf"/>
</dbReference>
<dbReference type="Gene3D" id="1.10.10.10">
    <property type="entry name" value="Winged helix-like DNA-binding domain superfamily/Winged helix DNA-binding domain"/>
    <property type="match status" value="1"/>
</dbReference>
<gene>
    <name evidence="7" type="ORF">DPMN_170887</name>
</gene>
<dbReference type="GO" id="GO:0000981">
    <property type="term" value="F:DNA-binding transcription factor activity, RNA polymerase II-specific"/>
    <property type="evidence" value="ECO:0007669"/>
    <property type="project" value="TreeGrafter"/>
</dbReference>
<dbReference type="InterPro" id="IPR019471">
    <property type="entry name" value="Interferon_reg_factor-3"/>
</dbReference>
<keyword evidence="4" id="KW-0804">Transcription</keyword>
<accession>A0A9D4DX37</accession>
<dbReference type="SMART" id="SM00348">
    <property type="entry name" value="IRF"/>
    <property type="match status" value="1"/>
</dbReference>
<keyword evidence="5" id="KW-0539">Nucleus</keyword>
<dbReference type="GO" id="GO:0045893">
    <property type="term" value="P:positive regulation of DNA-templated transcription"/>
    <property type="evidence" value="ECO:0007669"/>
    <property type="project" value="UniProtKB-ARBA"/>
</dbReference>
<dbReference type="PROSITE" id="PS00601">
    <property type="entry name" value="IRF_1"/>
    <property type="match status" value="1"/>
</dbReference>
<evidence type="ECO:0000256" key="3">
    <source>
        <dbReference type="ARBA" id="ARBA00023125"/>
    </source>
</evidence>
<evidence type="ECO:0000256" key="1">
    <source>
        <dbReference type="ARBA" id="ARBA00004123"/>
    </source>
</evidence>
<dbReference type="PRINTS" id="PR00267">
    <property type="entry name" value="INTFRNREGFCT"/>
</dbReference>
<protein>
    <recommendedName>
        <fullName evidence="6">IRF tryptophan pentad repeat domain-containing protein</fullName>
    </recommendedName>
</protein>
<proteinExistence type="predicted"/>
<keyword evidence="8" id="KW-1185">Reference proteome</keyword>
<dbReference type="GO" id="GO:0000978">
    <property type="term" value="F:RNA polymerase II cis-regulatory region sequence-specific DNA binding"/>
    <property type="evidence" value="ECO:0007669"/>
    <property type="project" value="TreeGrafter"/>
</dbReference>
<dbReference type="InterPro" id="IPR017855">
    <property type="entry name" value="SMAD-like_dom_sf"/>
</dbReference>
<dbReference type="SUPFAM" id="SSF49879">
    <property type="entry name" value="SMAD/FHA domain"/>
    <property type="match status" value="1"/>
</dbReference>
<reference evidence="7" key="1">
    <citation type="journal article" date="2019" name="bioRxiv">
        <title>The Genome of the Zebra Mussel, Dreissena polymorpha: A Resource for Invasive Species Research.</title>
        <authorList>
            <person name="McCartney M.A."/>
            <person name="Auch B."/>
            <person name="Kono T."/>
            <person name="Mallez S."/>
            <person name="Zhang Y."/>
            <person name="Obille A."/>
            <person name="Becker A."/>
            <person name="Abrahante J.E."/>
            <person name="Garbe J."/>
            <person name="Badalamenti J.P."/>
            <person name="Herman A."/>
            <person name="Mangelson H."/>
            <person name="Liachko I."/>
            <person name="Sullivan S."/>
            <person name="Sone E.D."/>
            <person name="Koren S."/>
            <person name="Silverstein K.A.T."/>
            <person name="Beckman K.B."/>
            <person name="Gohl D.M."/>
        </authorList>
    </citation>
    <scope>NUCLEOTIDE SEQUENCE</scope>
    <source>
        <strain evidence="7">Duluth1</strain>
        <tissue evidence="7">Whole animal</tissue>
    </source>
</reference>
<dbReference type="PANTHER" id="PTHR11949">
    <property type="entry name" value="INTERFERON REGULATORY FACTOR"/>
    <property type="match status" value="1"/>
</dbReference>
<feature type="domain" description="IRF tryptophan pentad repeat" evidence="6">
    <location>
        <begin position="77"/>
        <end position="186"/>
    </location>
</feature>
<dbReference type="InterPro" id="IPR001346">
    <property type="entry name" value="Interferon_reg_fact_DNA-bd_dom"/>
</dbReference>
<dbReference type="Pfam" id="PF00605">
    <property type="entry name" value="IRF"/>
    <property type="match status" value="1"/>
</dbReference>
<keyword evidence="2" id="KW-0805">Transcription regulation</keyword>
<dbReference type="Gene3D" id="2.60.200.10">
    <property type="match status" value="1"/>
</dbReference>
<dbReference type="PANTHER" id="PTHR11949:SF53">
    <property type="entry name" value="IRF TRYPTOPHAN PENTAD REPEAT DOMAIN-CONTAINING PROTEIN"/>
    <property type="match status" value="1"/>
</dbReference>